<dbReference type="AlphaFoldDB" id="A0A2P2NFM8"/>
<organism evidence="1">
    <name type="scientific">Rhizophora mucronata</name>
    <name type="common">Asiatic mangrove</name>
    <dbReference type="NCBI Taxonomy" id="61149"/>
    <lineage>
        <taxon>Eukaryota</taxon>
        <taxon>Viridiplantae</taxon>
        <taxon>Streptophyta</taxon>
        <taxon>Embryophyta</taxon>
        <taxon>Tracheophyta</taxon>
        <taxon>Spermatophyta</taxon>
        <taxon>Magnoliopsida</taxon>
        <taxon>eudicotyledons</taxon>
        <taxon>Gunneridae</taxon>
        <taxon>Pentapetalae</taxon>
        <taxon>rosids</taxon>
        <taxon>fabids</taxon>
        <taxon>Malpighiales</taxon>
        <taxon>Rhizophoraceae</taxon>
        <taxon>Rhizophora</taxon>
    </lineage>
</organism>
<evidence type="ECO:0000313" key="1">
    <source>
        <dbReference type="EMBL" id="MBX41285.1"/>
    </source>
</evidence>
<dbReference type="EMBL" id="GGEC01060801">
    <property type="protein sequence ID" value="MBX41285.1"/>
    <property type="molecule type" value="Transcribed_RNA"/>
</dbReference>
<name>A0A2P2NFM8_RHIMU</name>
<reference evidence="1" key="1">
    <citation type="submission" date="2018-02" db="EMBL/GenBank/DDBJ databases">
        <title>Rhizophora mucronata_Transcriptome.</title>
        <authorList>
            <person name="Meera S.P."/>
            <person name="Sreeshan A."/>
            <person name="Augustine A."/>
        </authorList>
    </citation>
    <scope>NUCLEOTIDE SEQUENCE</scope>
    <source>
        <tissue evidence="1">Leaf</tissue>
    </source>
</reference>
<proteinExistence type="predicted"/>
<protein>
    <submittedName>
        <fullName evidence="1">Uncharacterized protein</fullName>
    </submittedName>
</protein>
<accession>A0A2P2NFM8</accession>
<sequence>MGFGPLILIAYSRISLKFLSFSSSSHHKITIR</sequence>